<dbReference type="PANTHER" id="PTHR30627:SF2">
    <property type="entry name" value="PEPTIDOGLYCAN D,D-TRANSPEPTIDASE MRDA"/>
    <property type="match status" value="1"/>
</dbReference>
<keyword evidence="10" id="KW-0573">Peptidoglycan synthesis</keyword>
<evidence type="ECO:0000256" key="12">
    <source>
        <dbReference type="ARBA" id="ARBA00023136"/>
    </source>
</evidence>
<evidence type="ECO:0000256" key="10">
    <source>
        <dbReference type="ARBA" id="ARBA00022984"/>
    </source>
</evidence>
<keyword evidence="13" id="KW-0961">Cell wall biogenesis/degradation</keyword>
<evidence type="ECO:0000256" key="6">
    <source>
        <dbReference type="ARBA" id="ARBA00022670"/>
    </source>
</evidence>
<dbReference type="SUPFAM" id="SSF56601">
    <property type="entry name" value="beta-lactamase/transpeptidase-like"/>
    <property type="match status" value="1"/>
</dbReference>
<organism evidence="17 18">
    <name type="scientific">Pelotomaculum isophthalicicum JI</name>
    <dbReference type="NCBI Taxonomy" id="947010"/>
    <lineage>
        <taxon>Bacteria</taxon>
        <taxon>Bacillati</taxon>
        <taxon>Bacillota</taxon>
        <taxon>Clostridia</taxon>
        <taxon>Eubacteriales</taxon>
        <taxon>Desulfotomaculaceae</taxon>
        <taxon>Pelotomaculum</taxon>
    </lineage>
</organism>
<keyword evidence="6" id="KW-0645">Protease</keyword>
<dbReference type="EC" id="3.4.16.4" evidence="17"/>
<keyword evidence="8 17" id="KW-0378">Hydrolase</keyword>
<keyword evidence="5" id="KW-0997">Cell inner membrane</keyword>
<keyword evidence="17" id="KW-0121">Carboxypeptidase</keyword>
<evidence type="ECO:0000256" key="11">
    <source>
        <dbReference type="ARBA" id="ARBA00022989"/>
    </source>
</evidence>
<dbReference type="Gene3D" id="3.40.710.10">
    <property type="entry name" value="DD-peptidase/beta-lactamase superfamily"/>
    <property type="match status" value="1"/>
</dbReference>
<sequence length="657" mass="72586">MEKKTVERRMRVFLYIVIFIFVVLVSRLAYMQLLQNDKFSTMARENRMKLITITAPRGEVFDRNGVKIVGNQPVYTVSLDKVSLVSLGQKDTGEVVRRLAAILGTDPQEIQQKIDQQERLYEPVKLATKVPLEVVTRIEEQRLELPGVVIDIEPLREYPNGNLLAQVMGYVRQINEDQLKENKDKGYKSGDLFGQSGLEYTYEQYLRGQDGGRQVEVDSMGRPVRDLGVKEPVPGNNLVLTIDHKVQKAAEEALARASQEALKQGYNEARAGAAVALDVRTGAVLAMASYPGYDPVKLSGVLSQKDYDEIFNSPWKPILNRALLSYAPGSTFKMIVAMAGLETNTITPQNTISDPGYFIWGTRYDDWQPGGHGIVNMVKAIKVSCDTYFYQLGFKTGIDNIARFAKEFGLGKKTGIELPGEDAGVVPSPDSKLQLRKDYLSSQDLKKVQEIEQRYNDLLAKATSDEQRKQLLNKRSDELLAVDWELAWHDYDTIISSIGQGDNRYTMLEMANYVATIANGGTLYKPFLVQRVVDPNGKVIKENNPVVVNQAKVSPKTLAVVREGMHEVTLPPDGTAYGFFAGFPPVAAKTGTAEVTGHNNHALIVAFAPFDNPEIAVAVVVEFAGHGGTMAGPVAESMLAAYFGLPEPGKKSVSSPE</sequence>
<reference evidence="17" key="1">
    <citation type="submission" date="2022-02" db="EMBL/GenBank/DDBJ databases">
        <authorList>
            <person name="Leng L."/>
        </authorList>
    </citation>
    <scope>NUCLEOTIDE SEQUENCE</scope>
    <source>
        <strain evidence="17">JI</strain>
    </source>
</reference>
<dbReference type="InterPro" id="IPR005311">
    <property type="entry name" value="PBP_dimer"/>
</dbReference>
<proteinExistence type="inferred from homology"/>
<comment type="caution">
    <text evidence="17">The sequence shown here is derived from an EMBL/GenBank/DDBJ whole genome shotgun (WGS) entry which is preliminary data.</text>
</comment>
<protein>
    <submittedName>
        <fullName evidence="17">Penicillin-binding protein 2</fullName>
        <ecNumber evidence="17">3.4.16.4</ecNumber>
    </submittedName>
</protein>
<name>A0A9X4JU08_9FIRM</name>
<evidence type="ECO:0000313" key="18">
    <source>
        <dbReference type="Proteomes" id="UP001154312"/>
    </source>
</evidence>
<keyword evidence="9" id="KW-0133">Cell shape</keyword>
<dbReference type="GO" id="GO:0009002">
    <property type="term" value="F:serine-type D-Ala-D-Ala carboxypeptidase activity"/>
    <property type="evidence" value="ECO:0007669"/>
    <property type="project" value="UniProtKB-EC"/>
</dbReference>
<dbReference type="GO" id="GO:0009252">
    <property type="term" value="P:peptidoglycan biosynthetic process"/>
    <property type="evidence" value="ECO:0007669"/>
    <property type="project" value="UniProtKB-KW"/>
</dbReference>
<evidence type="ECO:0000259" key="16">
    <source>
        <dbReference type="Pfam" id="PF03717"/>
    </source>
</evidence>
<dbReference type="Pfam" id="PF00905">
    <property type="entry name" value="Transpeptidase"/>
    <property type="match status" value="1"/>
</dbReference>
<dbReference type="InterPro" id="IPR036138">
    <property type="entry name" value="PBP_dimer_sf"/>
</dbReference>
<dbReference type="GO" id="GO:0008360">
    <property type="term" value="P:regulation of cell shape"/>
    <property type="evidence" value="ECO:0007669"/>
    <property type="project" value="UniProtKB-KW"/>
</dbReference>
<feature type="domain" description="Penicillin-binding protein dimerisation" evidence="16">
    <location>
        <begin position="53"/>
        <end position="226"/>
    </location>
</feature>
<dbReference type="NCBIfam" id="TIGR03423">
    <property type="entry name" value="pbp2_mrdA"/>
    <property type="match status" value="1"/>
</dbReference>
<keyword evidence="7 14" id="KW-0812">Transmembrane</keyword>
<evidence type="ECO:0000256" key="3">
    <source>
        <dbReference type="ARBA" id="ARBA00007171"/>
    </source>
</evidence>
<feature type="domain" description="Penicillin-binding protein transpeptidase" evidence="15">
    <location>
        <begin position="272"/>
        <end position="638"/>
    </location>
</feature>
<evidence type="ECO:0000313" key="17">
    <source>
        <dbReference type="EMBL" id="MDF9408305.1"/>
    </source>
</evidence>
<keyword evidence="4" id="KW-1003">Cell membrane</keyword>
<comment type="subcellular location">
    <subcellularLocation>
        <location evidence="2">Cell membrane</location>
    </subcellularLocation>
    <subcellularLocation>
        <location evidence="1">Membrane</location>
        <topology evidence="1">Single-pass membrane protein</topology>
    </subcellularLocation>
</comment>
<evidence type="ECO:0000256" key="13">
    <source>
        <dbReference type="ARBA" id="ARBA00023316"/>
    </source>
</evidence>
<keyword evidence="11 14" id="KW-1133">Transmembrane helix</keyword>
<dbReference type="GO" id="GO:0071972">
    <property type="term" value="F:peptidoglycan L,D-transpeptidase activity"/>
    <property type="evidence" value="ECO:0007669"/>
    <property type="project" value="TreeGrafter"/>
</dbReference>
<dbReference type="GO" id="GO:0071555">
    <property type="term" value="P:cell wall organization"/>
    <property type="evidence" value="ECO:0007669"/>
    <property type="project" value="UniProtKB-KW"/>
</dbReference>
<dbReference type="GO" id="GO:0008658">
    <property type="term" value="F:penicillin binding"/>
    <property type="evidence" value="ECO:0007669"/>
    <property type="project" value="InterPro"/>
</dbReference>
<dbReference type="Pfam" id="PF03717">
    <property type="entry name" value="PBP_dimer"/>
    <property type="match status" value="1"/>
</dbReference>
<evidence type="ECO:0000256" key="5">
    <source>
        <dbReference type="ARBA" id="ARBA00022519"/>
    </source>
</evidence>
<dbReference type="InterPro" id="IPR050515">
    <property type="entry name" value="Beta-lactam/transpept"/>
</dbReference>
<keyword evidence="12 14" id="KW-0472">Membrane</keyword>
<gene>
    <name evidence="17" type="primary">mrdA</name>
    <name evidence="17" type="ORF">L7E55_08040</name>
</gene>
<dbReference type="GO" id="GO:0006508">
    <property type="term" value="P:proteolysis"/>
    <property type="evidence" value="ECO:0007669"/>
    <property type="project" value="UniProtKB-KW"/>
</dbReference>
<dbReference type="InterPro" id="IPR001460">
    <property type="entry name" value="PCN-bd_Tpept"/>
</dbReference>
<dbReference type="Gene3D" id="3.90.1310.10">
    <property type="entry name" value="Penicillin-binding protein 2a (Domain 2)"/>
    <property type="match status" value="1"/>
</dbReference>
<dbReference type="SUPFAM" id="SSF56519">
    <property type="entry name" value="Penicillin binding protein dimerisation domain"/>
    <property type="match status" value="1"/>
</dbReference>
<keyword evidence="18" id="KW-1185">Reference proteome</keyword>
<dbReference type="RefSeq" id="WP_277443610.1">
    <property type="nucleotide sequence ID" value="NZ_JAKOAV010000012.1"/>
</dbReference>
<dbReference type="GO" id="GO:0005886">
    <property type="term" value="C:plasma membrane"/>
    <property type="evidence" value="ECO:0007669"/>
    <property type="project" value="UniProtKB-SubCell"/>
</dbReference>
<dbReference type="EMBL" id="JAKOAV010000012">
    <property type="protein sequence ID" value="MDF9408305.1"/>
    <property type="molecule type" value="Genomic_DNA"/>
</dbReference>
<comment type="similarity">
    <text evidence="3">Belongs to the transpeptidase family.</text>
</comment>
<evidence type="ECO:0000259" key="15">
    <source>
        <dbReference type="Pfam" id="PF00905"/>
    </source>
</evidence>
<evidence type="ECO:0000256" key="1">
    <source>
        <dbReference type="ARBA" id="ARBA00004167"/>
    </source>
</evidence>
<evidence type="ECO:0000256" key="14">
    <source>
        <dbReference type="SAM" id="Phobius"/>
    </source>
</evidence>
<dbReference type="InterPro" id="IPR012338">
    <property type="entry name" value="Beta-lactam/transpept-like"/>
</dbReference>
<evidence type="ECO:0000256" key="8">
    <source>
        <dbReference type="ARBA" id="ARBA00022801"/>
    </source>
</evidence>
<evidence type="ECO:0000256" key="7">
    <source>
        <dbReference type="ARBA" id="ARBA00022692"/>
    </source>
</evidence>
<dbReference type="AlphaFoldDB" id="A0A9X4JU08"/>
<dbReference type="InterPro" id="IPR017790">
    <property type="entry name" value="Penicillin-binding_protein_2"/>
</dbReference>
<dbReference type="Proteomes" id="UP001154312">
    <property type="component" value="Unassembled WGS sequence"/>
</dbReference>
<dbReference type="PANTHER" id="PTHR30627">
    <property type="entry name" value="PEPTIDOGLYCAN D,D-TRANSPEPTIDASE"/>
    <property type="match status" value="1"/>
</dbReference>
<feature type="transmembrane region" description="Helical" evidence="14">
    <location>
        <begin position="12"/>
        <end position="30"/>
    </location>
</feature>
<evidence type="ECO:0000256" key="2">
    <source>
        <dbReference type="ARBA" id="ARBA00004236"/>
    </source>
</evidence>
<evidence type="ECO:0000256" key="9">
    <source>
        <dbReference type="ARBA" id="ARBA00022960"/>
    </source>
</evidence>
<evidence type="ECO:0000256" key="4">
    <source>
        <dbReference type="ARBA" id="ARBA00022475"/>
    </source>
</evidence>
<accession>A0A9X4JU08</accession>